<dbReference type="Pfam" id="PF00114">
    <property type="entry name" value="Pilin"/>
    <property type="match status" value="1"/>
</dbReference>
<accession>R4YQ02</accession>
<dbReference type="GO" id="GO:0007155">
    <property type="term" value="P:cell adhesion"/>
    <property type="evidence" value="ECO:0007669"/>
    <property type="project" value="InterPro"/>
</dbReference>
<sequence>MQKQQSGFTLIELMIVVAIIGILASVSIPMYRDYIVRTKVATAMATVSNIKTAIALTNNEGIAVPAIAAGAAKAEWQKIGMRNEPKFSSEVKSAAIAAGGEITIALGDDVFAGITGNSITLTPDFAGSVTTWTSKFVPAATLDADTVTLVKQYLTRNANGGS</sequence>
<evidence type="ECO:0000313" key="5">
    <source>
        <dbReference type="EMBL" id="CCK77167.1"/>
    </source>
</evidence>
<keyword evidence="6" id="KW-1185">Reference proteome</keyword>
<keyword evidence="4" id="KW-1133">Transmembrane helix</keyword>
<name>R4YQ02_OLEAN</name>
<reference evidence="5 6" key="1">
    <citation type="journal article" date="2013" name="Nat. Commun.">
        <title>Genome sequence and functional genomic analysis of the oil-degrading bacterium Oleispira antarctica.</title>
        <authorList>
            <person name="Kube M."/>
            <person name="Chernikova T.N."/>
            <person name="Al-Ramahi Y."/>
            <person name="Beloqui A."/>
            <person name="Lopez-Cortez N."/>
            <person name="Guazzaroni M.E."/>
            <person name="Heipieper H.J."/>
            <person name="Klages S."/>
            <person name="Kotsyurbenko O.R."/>
            <person name="Langer I."/>
            <person name="Nechitaylo T.Y."/>
            <person name="Lunsdorf H."/>
            <person name="Fernandez M."/>
            <person name="Juarez S."/>
            <person name="Ciordia S."/>
            <person name="Singer A."/>
            <person name="Kagan O."/>
            <person name="Egorova O."/>
            <person name="Petit P.A."/>
            <person name="Stogios P."/>
            <person name="Kim Y."/>
            <person name="Tchigvintsev A."/>
            <person name="Flick R."/>
            <person name="Denaro R."/>
            <person name="Genovese M."/>
            <person name="Albar J.P."/>
            <person name="Reva O.N."/>
            <person name="Martinez-Gomariz M."/>
            <person name="Tran H."/>
            <person name="Ferrer M."/>
            <person name="Savchenko A."/>
            <person name="Yakunin A.F."/>
            <person name="Yakimov M.M."/>
            <person name="Golyshina O.V."/>
            <person name="Reinhardt R."/>
            <person name="Golyshin P.N."/>
        </authorList>
    </citation>
    <scope>NUCLEOTIDE SEQUENCE [LARGE SCALE GENOMIC DNA]</scope>
</reference>
<dbReference type="InterPro" id="IPR045584">
    <property type="entry name" value="Pilin-like"/>
</dbReference>
<feature type="transmembrane region" description="Helical" evidence="4">
    <location>
        <begin position="7"/>
        <end position="31"/>
    </location>
</feature>
<evidence type="ECO:0000313" key="6">
    <source>
        <dbReference type="Proteomes" id="UP000032749"/>
    </source>
</evidence>
<evidence type="ECO:0000256" key="4">
    <source>
        <dbReference type="SAM" id="Phobius"/>
    </source>
</evidence>
<evidence type="ECO:0000256" key="2">
    <source>
        <dbReference type="ARBA" id="ARBA00022481"/>
    </source>
</evidence>
<dbReference type="PANTHER" id="PTHR30093:SF34">
    <property type="entry name" value="PREPILIN PEPTIDASE-DEPENDENT PROTEIN D"/>
    <property type="match status" value="1"/>
</dbReference>
<keyword evidence="4" id="KW-0472">Membrane</keyword>
<dbReference type="GO" id="GO:0044096">
    <property type="term" value="C:type IV pilus"/>
    <property type="evidence" value="ECO:0007669"/>
    <property type="project" value="TreeGrafter"/>
</dbReference>
<evidence type="ECO:0000256" key="3">
    <source>
        <dbReference type="RuleBase" id="RU000389"/>
    </source>
</evidence>
<dbReference type="EMBL" id="FO203512">
    <property type="protein sequence ID" value="CCK77167.1"/>
    <property type="molecule type" value="Genomic_DNA"/>
</dbReference>
<comment type="similarity">
    <text evidence="1 3">Belongs to the N-Me-Phe pilin family.</text>
</comment>
<keyword evidence="4" id="KW-0812">Transmembrane</keyword>
<dbReference type="SUPFAM" id="SSF54523">
    <property type="entry name" value="Pili subunits"/>
    <property type="match status" value="1"/>
</dbReference>
<keyword evidence="3" id="KW-0281">Fimbrium</keyword>
<dbReference type="STRING" id="698738.OLEAN_C29910"/>
<gene>
    <name evidence="5" type="ORF">OLEAN_C29910</name>
</gene>
<dbReference type="Proteomes" id="UP000032749">
    <property type="component" value="Chromosome"/>
</dbReference>
<dbReference type="NCBIfam" id="TIGR02532">
    <property type="entry name" value="IV_pilin_GFxxxE"/>
    <property type="match status" value="1"/>
</dbReference>
<keyword evidence="2" id="KW-0488">Methylation</keyword>
<dbReference type="GO" id="GO:0043107">
    <property type="term" value="P:type IV pilus-dependent motility"/>
    <property type="evidence" value="ECO:0007669"/>
    <property type="project" value="TreeGrafter"/>
</dbReference>
<dbReference type="OrthoDB" id="5918848at2"/>
<dbReference type="PROSITE" id="PS00409">
    <property type="entry name" value="PROKAR_NTER_METHYL"/>
    <property type="match status" value="1"/>
</dbReference>
<dbReference type="KEGG" id="oai:OLEAN_C29910"/>
<dbReference type="InterPro" id="IPR012902">
    <property type="entry name" value="N_methyl_site"/>
</dbReference>
<dbReference type="InterPro" id="IPR001082">
    <property type="entry name" value="Pilin"/>
</dbReference>
<protein>
    <submittedName>
        <fullName evidence="5">Putative fimbrial protein</fullName>
    </submittedName>
</protein>
<dbReference type="Gene3D" id="3.30.700.10">
    <property type="entry name" value="Glycoprotein, Type 4 Pilin"/>
    <property type="match status" value="1"/>
</dbReference>
<dbReference type="AlphaFoldDB" id="R4YQ02"/>
<proteinExistence type="inferred from homology"/>
<dbReference type="Pfam" id="PF07963">
    <property type="entry name" value="N_methyl"/>
    <property type="match status" value="1"/>
</dbReference>
<dbReference type="PANTHER" id="PTHR30093">
    <property type="entry name" value="GENERAL SECRETION PATHWAY PROTEIN G"/>
    <property type="match status" value="1"/>
</dbReference>
<organism evidence="5 6">
    <name type="scientific">Oleispira antarctica RB-8</name>
    <dbReference type="NCBI Taxonomy" id="698738"/>
    <lineage>
        <taxon>Bacteria</taxon>
        <taxon>Pseudomonadati</taxon>
        <taxon>Pseudomonadota</taxon>
        <taxon>Gammaproteobacteria</taxon>
        <taxon>Oceanospirillales</taxon>
        <taxon>Oceanospirillaceae</taxon>
        <taxon>Oleispira</taxon>
    </lineage>
</organism>
<evidence type="ECO:0000256" key="1">
    <source>
        <dbReference type="ARBA" id="ARBA00005233"/>
    </source>
</evidence>
<dbReference type="HOGENOM" id="CLU_091705_4_0_6"/>